<organism evidence="2 3">
    <name type="scientific">Jaapia argillacea MUCL 33604</name>
    <dbReference type="NCBI Taxonomy" id="933084"/>
    <lineage>
        <taxon>Eukaryota</taxon>
        <taxon>Fungi</taxon>
        <taxon>Dikarya</taxon>
        <taxon>Basidiomycota</taxon>
        <taxon>Agaricomycotina</taxon>
        <taxon>Agaricomycetes</taxon>
        <taxon>Agaricomycetidae</taxon>
        <taxon>Jaapiales</taxon>
        <taxon>Jaapiaceae</taxon>
        <taxon>Jaapia</taxon>
    </lineage>
</organism>
<feature type="compositionally biased region" description="Acidic residues" evidence="1">
    <location>
        <begin position="800"/>
        <end position="818"/>
    </location>
</feature>
<reference evidence="3" key="1">
    <citation type="journal article" date="2014" name="Proc. Natl. Acad. Sci. U.S.A.">
        <title>Extensive sampling of basidiomycete genomes demonstrates inadequacy of the white-rot/brown-rot paradigm for wood decay fungi.</title>
        <authorList>
            <person name="Riley R."/>
            <person name="Salamov A.A."/>
            <person name="Brown D.W."/>
            <person name="Nagy L.G."/>
            <person name="Floudas D."/>
            <person name="Held B.W."/>
            <person name="Levasseur A."/>
            <person name="Lombard V."/>
            <person name="Morin E."/>
            <person name="Otillar R."/>
            <person name="Lindquist E.A."/>
            <person name="Sun H."/>
            <person name="LaButti K.M."/>
            <person name="Schmutz J."/>
            <person name="Jabbour D."/>
            <person name="Luo H."/>
            <person name="Baker S.E."/>
            <person name="Pisabarro A.G."/>
            <person name="Walton J.D."/>
            <person name="Blanchette R.A."/>
            <person name="Henrissat B."/>
            <person name="Martin F."/>
            <person name="Cullen D."/>
            <person name="Hibbett D.S."/>
            <person name="Grigoriev I.V."/>
        </authorList>
    </citation>
    <scope>NUCLEOTIDE SEQUENCE [LARGE SCALE GENOMIC DNA]</scope>
    <source>
        <strain evidence="3">MUCL 33604</strain>
    </source>
</reference>
<proteinExistence type="predicted"/>
<sequence>MDSEFMDEPAMHEPIQPQQPLVDNSLAPITSLGRPVRSNRGKLPTRFRDILPEGPAPLPLSSPPTSDTEPLSEELPQPEPPSVPTPKKVRTEPNSFGLLREFLEGIPAKDPEDGVELEELSADGPPVTPVCNPTPQLLSDFGPYPNKSAYLLGNWYWTSGAQKSKADLKRLVKDVIGNPDFNRADLPGVNWDKIDQELGSSDPASFFGEQLGWKKASVPISIPFPQKDLLPKNFVVEGLMYKSLTQLIRSVCESEASAKFQWTPYRHIWKPPFPGEAEEVVHGEVYTSPSFHNAHTKKHYVVNSKAVNRVLQEESWVPTSNAFSDFCNNVFKLFVPDFLHEWESGVWKAILTHLIRLLHSVKGEKIGEFNARFCQVPVFGQDTIRRFHMNVGELRQFAARDYEDVLQCIIPVFEGLLPDPHNHLAMDLLFLTAYLHGLRKLWMHTDSTLSIMDKVTVEFGKSLRKFVKATEETFHTVELPKEKAVRLRRQANKAKKAASSTTARTPAETNTAADNSDSSTPPAKKEFNLNTYKLHSLGDYATTIHYIGTNLIGQARTNLPPNWRDFVTRLKDHLLQRLRKNGNTQDETPFTNTDRQSIVFQNDRIYIHRTMHINFTTYDVRQAYDNINPKTDRCDVMVLAKEDDDNVASHPFWYARVIGIYHVNVVELDDSGVIPPVRRVDFLHVRWFGRDLDWWSGWKAKRLDRIGFIPESDEDAFGFLDPADVIRGCHLIPAYAEGRTRMLLRYSLISQGDEQDDWERFYVNRFVDRDMIMQYIGRGVGHLGAQLVASPPPLALAFPEEVEGEDEDDGDPMTEEVADVGQGSDSSSSEGEGDSESEGDSDSDGEGESDSGGDSNSEPPMIVLT</sequence>
<dbReference type="AlphaFoldDB" id="A0A067P9E3"/>
<evidence type="ECO:0000256" key="1">
    <source>
        <dbReference type="SAM" id="MobiDB-lite"/>
    </source>
</evidence>
<dbReference type="STRING" id="933084.A0A067P9E3"/>
<dbReference type="HOGENOM" id="CLU_002498_0_0_1"/>
<feature type="region of interest" description="Disordered" evidence="1">
    <location>
        <begin position="800"/>
        <end position="865"/>
    </location>
</feature>
<evidence type="ECO:0000313" key="3">
    <source>
        <dbReference type="Proteomes" id="UP000027265"/>
    </source>
</evidence>
<keyword evidence="3" id="KW-1185">Reference proteome</keyword>
<dbReference type="Proteomes" id="UP000027265">
    <property type="component" value="Unassembled WGS sequence"/>
</dbReference>
<feature type="compositionally biased region" description="Low complexity" evidence="1">
    <location>
        <begin position="63"/>
        <end position="75"/>
    </location>
</feature>
<dbReference type="EMBL" id="KL197747">
    <property type="protein sequence ID" value="KDQ51528.1"/>
    <property type="molecule type" value="Genomic_DNA"/>
</dbReference>
<dbReference type="OrthoDB" id="3183767at2759"/>
<dbReference type="InParanoid" id="A0A067P9E3"/>
<accession>A0A067P9E3</accession>
<feature type="compositionally biased region" description="Low complexity" evidence="1">
    <location>
        <begin position="497"/>
        <end position="507"/>
    </location>
</feature>
<feature type="region of interest" description="Disordered" evidence="1">
    <location>
        <begin position="488"/>
        <end position="524"/>
    </location>
</feature>
<protein>
    <submittedName>
        <fullName evidence="2">Uncharacterized protein</fullName>
    </submittedName>
</protein>
<gene>
    <name evidence="2" type="ORF">JAAARDRAFT_199000</name>
</gene>
<feature type="compositionally biased region" description="Polar residues" evidence="1">
    <location>
        <begin position="508"/>
        <end position="521"/>
    </location>
</feature>
<name>A0A067P9E3_9AGAM</name>
<feature type="region of interest" description="Disordered" evidence="1">
    <location>
        <begin position="1"/>
        <end position="91"/>
    </location>
</feature>
<feature type="compositionally biased region" description="Acidic residues" evidence="1">
    <location>
        <begin position="831"/>
        <end position="851"/>
    </location>
</feature>
<evidence type="ECO:0000313" key="2">
    <source>
        <dbReference type="EMBL" id="KDQ51528.1"/>
    </source>
</evidence>